<dbReference type="AlphaFoldDB" id="A0A0X8E342"/>
<evidence type="ECO:0008006" key="4">
    <source>
        <dbReference type="Google" id="ProtNLM"/>
    </source>
</evidence>
<organism evidence="2 3">
    <name type="scientific">Microterricola viridarii</name>
    <dbReference type="NCBI Taxonomy" id="412690"/>
    <lineage>
        <taxon>Bacteria</taxon>
        <taxon>Bacillati</taxon>
        <taxon>Actinomycetota</taxon>
        <taxon>Actinomycetes</taxon>
        <taxon>Micrococcales</taxon>
        <taxon>Microbacteriaceae</taxon>
        <taxon>Microterricola</taxon>
    </lineage>
</organism>
<evidence type="ECO:0000313" key="2">
    <source>
        <dbReference type="EMBL" id="AMB58852.1"/>
    </source>
</evidence>
<dbReference type="InterPro" id="IPR025495">
    <property type="entry name" value="DUF4386"/>
</dbReference>
<keyword evidence="1" id="KW-0812">Transmembrane</keyword>
<evidence type="ECO:0000313" key="3">
    <source>
        <dbReference type="Proteomes" id="UP000058305"/>
    </source>
</evidence>
<evidence type="ECO:0000256" key="1">
    <source>
        <dbReference type="SAM" id="Phobius"/>
    </source>
</evidence>
<dbReference type="Proteomes" id="UP000058305">
    <property type="component" value="Chromosome"/>
</dbReference>
<feature type="transmembrane region" description="Helical" evidence="1">
    <location>
        <begin position="21"/>
        <end position="41"/>
    </location>
</feature>
<reference evidence="2 3" key="1">
    <citation type="journal article" date="2016" name="J. Biotechnol.">
        <title>First complete genome sequence of a species in the genus Microterricola, an extremophilic cold active enzyme producing bacterial strain ERGS5:02 isolated from Sikkim Himalaya.</title>
        <authorList>
            <person name="Himanshu"/>
            <person name="Swarnkar M.K."/>
            <person name="Singh D."/>
            <person name="Kumar R."/>
        </authorList>
    </citation>
    <scope>NUCLEOTIDE SEQUENCE [LARGE SCALE GENOMIC DNA]</scope>
    <source>
        <strain evidence="2 3">ERGS5:02</strain>
    </source>
</reference>
<feature type="transmembrane region" description="Helical" evidence="1">
    <location>
        <begin position="139"/>
        <end position="161"/>
    </location>
</feature>
<accession>A0A0X8E342</accession>
<dbReference type="RefSeq" id="WP_067227766.1">
    <property type="nucleotide sequence ID" value="NZ_CP014145.1"/>
</dbReference>
<feature type="transmembrane region" description="Helical" evidence="1">
    <location>
        <begin position="61"/>
        <end position="81"/>
    </location>
</feature>
<reference evidence="3" key="2">
    <citation type="submission" date="2016-01" db="EMBL/GenBank/DDBJ databases">
        <title>First complete genome sequence of a species in the genus Microterricola, an extremophilic cold active enzyme producing strain ERGS5:02 isolated from Sikkim Himalaya.</title>
        <authorList>
            <person name="Kumar R."/>
            <person name="Singh D."/>
            <person name="Swarnkar M.K."/>
        </authorList>
    </citation>
    <scope>NUCLEOTIDE SEQUENCE [LARGE SCALE GENOMIC DNA]</scope>
    <source>
        <strain evidence="3">ERGS5:02</strain>
    </source>
</reference>
<keyword evidence="1" id="KW-1133">Transmembrane helix</keyword>
<feature type="transmembrane region" description="Helical" evidence="1">
    <location>
        <begin position="198"/>
        <end position="219"/>
    </location>
</feature>
<protein>
    <recommendedName>
        <fullName evidence="4">DUF4386 domain-containing protein</fullName>
    </recommendedName>
</protein>
<dbReference type="OrthoDB" id="1176146at2"/>
<gene>
    <name evidence="2" type="ORF">AWU67_08200</name>
</gene>
<sequence length="241" mass="24754">MTASDTPGLARAPYRKTSLTAGILYVLTFISIPTLALYGPVKGTDYVLGAGPDTGAITGGLLEITIALAGIGTAVVLFPILKKQNEAAALDLVAARILESSTIFVGVAFILTVVTLRQGGAGADALITSSTLVALYDRIFLLGQSFMPAVCDLILGILLYQSRLVPRVLAVIGIVGAGALLIGYLAVMTGLIGQHDPAAALSALLVAVFELALGIWLIVKGFNAQAVRALEARQHGTDAAG</sequence>
<proteinExistence type="predicted"/>
<dbReference type="EMBL" id="CP014145">
    <property type="protein sequence ID" value="AMB58852.1"/>
    <property type="molecule type" value="Genomic_DNA"/>
</dbReference>
<keyword evidence="3" id="KW-1185">Reference proteome</keyword>
<feature type="transmembrane region" description="Helical" evidence="1">
    <location>
        <begin position="93"/>
        <end position="116"/>
    </location>
</feature>
<keyword evidence="1" id="KW-0472">Membrane</keyword>
<dbReference type="KEGG" id="mvd:AWU67_08200"/>
<name>A0A0X8E342_9MICO</name>
<dbReference type="Pfam" id="PF14329">
    <property type="entry name" value="DUF4386"/>
    <property type="match status" value="1"/>
</dbReference>
<feature type="transmembrane region" description="Helical" evidence="1">
    <location>
        <begin position="168"/>
        <end position="192"/>
    </location>
</feature>